<dbReference type="Proteomes" id="UP000649573">
    <property type="component" value="Unassembled WGS sequence"/>
</dbReference>
<reference evidence="2" key="1">
    <citation type="journal article" date="2019" name="Int. J. Syst. Evol. Microbiol.">
        <title>The Global Catalogue of Microorganisms (GCM) 10K type strain sequencing project: providing services to taxonomists for standard genome sequencing and annotation.</title>
        <authorList>
            <consortium name="The Broad Institute Genomics Platform"/>
            <consortium name="The Broad Institute Genome Sequencing Center for Infectious Disease"/>
            <person name="Wu L."/>
            <person name="Ma J."/>
        </authorList>
    </citation>
    <scope>NUCLEOTIDE SEQUENCE [LARGE SCALE GENOMIC DNA]</scope>
    <source>
        <strain evidence="2">JCM 3296</strain>
    </source>
</reference>
<gene>
    <name evidence="1" type="ORF">GCM10010178_45900</name>
</gene>
<evidence type="ECO:0008006" key="3">
    <source>
        <dbReference type="Google" id="ProtNLM"/>
    </source>
</evidence>
<keyword evidence="2" id="KW-1185">Reference proteome</keyword>
<name>A0ABQ2UPU8_9PSEU</name>
<accession>A0ABQ2UPU8</accession>
<evidence type="ECO:0000313" key="2">
    <source>
        <dbReference type="Proteomes" id="UP000649573"/>
    </source>
</evidence>
<protein>
    <recommendedName>
        <fullName evidence="3">AbiEi antitoxin C-terminal domain-containing protein</fullName>
    </recommendedName>
</protein>
<dbReference type="RefSeq" id="WP_189255762.1">
    <property type="nucleotide sequence ID" value="NZ_BMRE01000020.1"/>
</dbReference>
<comment type="caution">
    <text evidence="1">The sequence shown here is derived from an EMBL/GenBank/DDBJ whole genome shotgun (WGS) entry which is preliminary data.</text>
</comment>
<proteinExistence type="predicted"/>
<evidence type="ECO:0000313" key="1">
    <source>
        <dbReference type="EMBL" id="GGU48024.1"/>
    </source>
</evidence>
<sequence length="190" mass="20701">MTPIATTADLRESGLSRREILRHCTPAGPWQQVLPGVVLQKPSPPTRLDRLRAVLSFAGPSAVITGADALTRQGASLPLPRHIHVLTGMNTRKAHPWILFERTGRPPTVVELNGLRLAPPPRAALDLARRATNPRAVVEILDAVVGARLCSPADLHEELRAGCRRGTALVRQALRHLYPLHDSPQGREPT</sequence>
<dbReference type="EMBL" id="BMRE01000020">
    <property type="protein sequence ID" value="GGU48024.1"/>
    <property type="molecule type" value="Genomic_DNA"/>
</dbReference>
<organism evidence="1 2">
    <name type="scientific">Lentzea flava</name>
    <dbReference type="NCBI Taxonomy" id="103732"/>
    <lineage>
        <taxon>Bacteria</taxon>
        <taxon>Bacillati</taxon>
        <taxon>Actinomycetota</taxon>
        <taxon>Actinomycetes</taxon>
        <taxon>Pseudonocardiales</taxon>
        <taxon>Pseudonocardiaceae</taxon>
        <taxon>Lentzea</taxon>
    </lineage>
</organism>